<dbReference type="InterPro" id="IPR036812">
    <property type="entry name" value="NAD(P)_OxRdtase_dom_sf"/>
</dbReference>
<gene>
    <name evidence="3" type="ORF">HNQ86_000796</name>
</gene>
<name>A0A841KLB1_9GAMM</name>
<keyword evidence="1" id="KW-0560">Oxidoreductase</keyword>
<evidence type="ECO:0000313" key="3">
    <source>
        <dbReference type="EMBL" id="MBB6183451.1"/>
    </source>
</evidence>
<accession>A0A841KLB1</accession>
<dbReference type="PANTHER" id="PTHR43364:SF4">
    <property type="entry name" value="NAD(P)-LINKED OXIDOREDUCTASE SUPERFAMILY PROTEIN"/>
    <property type="match status" value="1"/>
</dbReference>
<dbReference type="InterPro" id="IPR023210">
    <property type="entry name" value="NADP_OxRdtase_dom"/>
</dbReference>
<feature type="domain" description="NADP-dependent oxidoreductase" evidence="2">
    <location>
        <begin position="28"/>
        <end position="331"/>
    </location>
</feature>
<organism evidence="3 4">
    <name type="scientific">Oleiagrimonas soli</name>
    <dbReference type="NCBI Taxonomy" id="1543381"/>
    <lineage>
        <taxon>Bacteria</taxon>
        <taxon>Pseudomonadati</taxon>
        <taxon>Pseudomonadota</taxon>
        <taxon>Gammaproteobacteria</taxon>
        <taxon>Lysobacterales</taxon>
        <taxon>Rhodanobacteraceae</taxon>
        <taxon>Oleiagrimonas</taxon>
    </lineage>
</organism>
<evidence type="ECO:0000259" key="2">
    <source>
        <dbReference type="Pfam" id="PF00248"/>
    </source>
</evidence>
<dbReference type="EMBL" id="JACHET010000001">
    <property type="protein sequence ID" value="MBB6183451.1"/>
    <property type="molecule type" value="Genomic_DNA"/>
</dbReference>
<dbReference type="CDD" id="cd19102">
    <property type="entry name" value="AKR_unchar"/>
    <property type="match status" value="1"/>
</dbReference>
<dbReference type="Proteomes" id="UP000560000">
    <property type="component" value="Unassembled WGS sequence"/>
</dbReference>
<comment type="caution">
    <text evidence="3">The sequence shown here is derived from an EMBL/GenBank/DDBJ whole genome shotgun (WGS) entry which is preliminary data.</text>
</comment>
<dbReference type="GO" id="GO:0016491">
    <property type="term" value="F:oxidoreductase activity"/>
    <property type="evidence" value="ECO:0007669"/>
    <property type="project" value="UniProtKB-KW"/>
</dbReference>
<dbReference type="Gene3D" id="3.20.20.100">
    <property type="entry name" value="NADP-dependent oxidoreductase domain"/>
    <property type="match status" value="1"/>
</dbReference>
<dbReference type="RefSeq" id="WP_200877540.1">
    <property type="nucleotide sequence ID" value="NZ_JACHET010000001.1"/>
</dbReference>
<reference evidence="3 4" key="1">
    <citation type="submission" date="2020-08" db="EMBL/GenBank/DDBJ databases">
        <title>Genomic Encyclopedia of Type Strains, Phase IV (KMG-IV): sequencing the most valuable type-strain genomes for metagenomic binning, comparative biology and taxonomic classification.</title>
        <authorList>
            <person name="Goeker M."/>
        </authorList>
    </citation>
    <scope>NUCLEOTIDE SEQUENCE [LARGE SCALE GENOMIC DNA]</scope>
    <source>
        <strain evidence="3 4">DSM 107085</strain>
    </source>
</reference>
<evidence type="ECO:0000313" key="4">
    <source>
        <dbReference type="Proteomes" id="UP000560000"/>
    </source>
</evidence>
<protein>
    <submittedName>
        <fullName evidence="3">Aryl-alcohol dehydrogenase-like predicted oxidoreductase</fullName>
    </submittedName>
</protein>
<dbReference type="GO" id="GO:0005829">
    <property type="term" value="C:cytosol"/>
    <property type="evidence" value="ECO:0007669"/>
    <property type="project" value="TreeGrafter"/>
</dbReference>
<evidence type="ECO:0000256" key="1">
    <source>
        <dbReference type="ARBA" id="ARBA00023002"/>
    </source>
</evidence>
<proteinExistence type="predicted"/>
<dbReference type="SUPFAM" id="SSF51430">
    <property type="entry name" value="NAD(P)-linked oxidoreductase"/>
    <property type="match status" value="1"/>
</dbReference>
<dbReference type="Pfam" id="PF00248">
    <property type="entry name" value="Aldo_ket_red"/>
    <property type="match status" value="1"/>
</dbReference>
<dbReference type="PANTHER" id="PTHR43364">
    <property type="entry name" value="NADH-SPECIFIC METHYLGLYOXAL REDUCTASE-RELATED"/>
    <property type="match status" value="1"/>
</dbReference>
<dbReference type="AlphaFoldDB" id="A0A841KLB1"/>
<sequence>MAQPHMAPDSESRPLVRLGTTDMHITRVGFGAWAIGGGDWAVGWGDQDDKDSIAAIRHAVDAGINWIDTAAVYGLGHSEDVVRRALADIPEHDRPYVFTKCGLTWDPNDRKAPPRQVGAPDSLRREVDASLQRLGVERIDLYQMHWPAKDGTPLEVYWETLLDLKKEGKVRAVGLSNHDAKQLATAEAIGHVDTLQPPFSAIRRDAAAHELPWCKAHDTGVIVYSPMQSGLLTGRFSIERAQRLPEDDWRSRNREFTGERLVHNLRLAEAMQPIAAKHGTTVPTIAVAWTLAWPGVTGAIVGARSPEQVDGWVDAAHLQLDADDLATLSAAIVATGVGSGPYTHD</sequence>
<dbReference type="InterPro" id="IPR050523">
    <property type="entry name" value="AKR_Detox_Biosynth"/>
</dbReference>